<organism evidence="4 5">
    <name type="scientific">Penaeus vannamei</name>
    <name type="common">Whiteleg shrimp</name>
    <name type="synonym">Litopenaeus vannamei</name>
    <dbReference type="NCBI Taxonomy" id="6689"/>
    <lineage>
        <taxon>Eukaryota</taxon>
        <taxon>Metazoa</taxon>
        <taxon>Ecdysozoa</taxon>
        <taxon>Arthropoda</taxon>
        <taxon>Crustacea</taxon>
        <taxon>Multicrustacea</taxon>
        <taxon>Malacostraca</taxon>
        <taxon>Eumalacostraca</taxon>
        <taxon>Eucarida</taxon>
        <taxon>Decapoda</taxon>
        <taxon>Dendrobranchiata</taxon>
        <taxon>Penaeoidea</taxon>
        <taxon>Penaeidae</taxon>
        <taxon>Penaeus</taxon>
    </lineage>
</organism>
<sequence>MAQLDKIADNIVKKADTKEDVTMSSFWAEGGCLAQAGVRLIGIGLEELGVEEFIEGKFFDGELYIDTDKKNYKALNFKNLGVLAMIPALVAKVARDTVRKAKQMGISGDMKGDKMQTGGLLVVSPKGEKVLYEFKQENPADHAENAAILKFSCCLQSLFLLLCLVSRLFFLLLDLFEAVELLSLQFIKLRDDVGKGTFIARNDD</sequence>
<evidence type="ECO:0000313" key="5">
    <source>
        <dbReference type="Proteomes" id="UP000283509"/>
    </source>
</evidence>
<evidence type="ECO:0000256" key="2">
    <source>
        <dbReference type="ARBA" id="ARBA00022490"/>
    </source>
</evidence>
<name>A0A3R7M6X2_PENVA</name>
<keyword evidence="2" id="KW-0963">Cytoplasm</keyword>
<reference evidence="4 5" key="2">
    <citation type="submission" date="2019-01" db="EMBL/GenBank/DDBJ databases">
        <title>The decoding of complex shrimp genome reveals the adaptation for benthos swimmer, frequently molting mechanism and breeding impact on genome.</title>
        <authorList>
            <person name="Sun Y."/>
            <person name="Gao Y."/>
            <person name="Yu Y."/>
        </authorList>
    </citation>
    <scope>NUCLEOTIDE SEQUENCE [LARGE SCALE GENOMIC DNA]</scope>
    <source>
        <tissue evidence="4">Muscle</tissue>
    </source>
</reference>
<keyword evidence="3" id="KW-0560">Oxidoreductase</keyword>
<evidence type="ECO:0000256" key="1">
    <source>
        <dbReference type="ARBA" id="ARBA00004496"/>
    </source>
</evidence>
<dbReference type="STRING" id="6689.A0A3R7M6X2"/>
<dbReference type="InterPro" id="IPR032801">
    <property type="entry name" value="PXL2A/B/C"/>
</dbReference>
<dbReference type="Pfam" id="PF13911">
    <property type="entry name" value="AhpC-TSA_2"/>
    <property type="match status" value="1"/>
</dbReference>
<dbReference type="AlphaFoldDB" id="A0A3R7M6X2"/>
<comment type="subcellular location">
    <subcellularLocation>
        <location evidence="1">Cytoplasm</location>
    </subcellularLocation>
</comment>
<proteinExistence type="predicted"/>
<evidence type="ECO:0000256" key="3">
    <source>
        <dbReference type="ARBA" id="ARBA00023002"/>
    </source>
</evidence>
<dbReference type="GO" id="GO:0001516">
    <property type="term" value="P:prostaglandin biosynthetic process"/>
    <property type="evidence" value="ECO:0007669"/>
    <property type="project" value="TreeGrafter"/>
</dbReference>
<protein>
    <submittedName>
        <fullName evidence="4">Prostaglandin F synthase</fullName>
    </submittedName>
</protein>
<reference evidence="4 5" key="1">
    <citation type="submission" date="2018-04" db="EMBL/GenBank/DDBJ databases">
        <authorList>
            <person name="Zhang X."/>
            <person name="Yuan J."/>
            <person name="Li F."/>
            <person name="Xiang J."/>
        </authorList>
    </citation>
    <scope>NUCLEOTIDE SEQUENCE [LARGE SCALE GENOMIC DNA]</scope>
    <source>
        <tissue evidence="4">Muscle</tissue>
    </source>
</reference>
<gene>
    <name evidence="4" type="ORF">C7M84_007869</name>
</gene>
<dbReference type="OrthoDB" id="40334at2759"/>
<accession>A0A3R7M6X2</accession>
<evidence type="ECO:0000313" key="4">
    <source>
        <dbReference type="EMBL" id="ROT73689.1"/>
    </source>
</evidence>
<dbReference type="GO" id="GO:0005737">
    <property type="term" value="C:cytoplasm"/>
    <property type="evidence" value="ECO:0007669"/>
    <property type="project" value="UniProtKB-SubCell"/>
</dbReference>
<dbReference type="PANTHER" id="PTHR28630:SF29">
    <property type="entry name" value="PROSTAMIDE_PROSTAGLANDIN F SYNTHASE"/>
    <property type="match status" value="1"/>
</dbReference>
<dbReference type="GO" id="GO:0047017">
    <property type="term" value="F:prostaglandin F synthase activity"/>
    <property type="evidence" value="ECO:0007669"/>
    <property type="project" value="TreeGrafter"/>
</dbReference>
<dbReference type="EMBL" id="QCYY01002004">
    <property type="protein sequence ID" value="ROT73689.1"/>
    <property type="molecule type" value="Genomic_DNA"/>
</dbReference>
<dbReference type="PANTHER" id="PTHR28630">
    <property type="match status" value="1"/>
</dbReference>
<comment type="caution">
    <text evidence="4">The sequence shown here is derived from an EMBL/GenBank/DDBJ whole genome shotgun (WGS) entry which is preliminary data.</text>
</comment>
<dbReference type="Proteomes" id="UP000283509">
    <property type="component" value="Unassembled WGS sequence"/>
</dbReference>
<keyword evidence="5" id="KW-1185">Reference proteome</keyword>